<dbReference type="InterPro" id="IPR036721">
    <property type="entry name" value="RCK_C_sf"/>
</dbReference>
<dbReference type="HOGENOM" id="CLU_046525_0_1_9"/>
<evidence type="ECO:0000313" key="10">
    <source>
        <dbReference type="Proteomes" id="UP000003254"/>
    </source>
</evidence>
<dbReference type="InterPro" id="IPR050721">
    <property type="entry name" value="Trk_Ktr_HKT_K-transport"/>
</dbReference>
<dbReference type="GO" id="GO:0005886">
    <property type="term" value="C:plasma membrane"/>
    <property type="evidence" value="ECO:0007669"/>
    <property type="project" value="InterPro"/>
</dbReference>
<keyword evidence="5" id="KW-0520">NAD</keyword>
<reference evidence="9 10" key="2">
    <citation type="submission" date="2008-08" db="EMBL/GenBank/DDBJ databases">
        <authorList>
            <person name="Fulton L."/>
            <person name="Clifton S."/>
            <person name="Fulton B."/>
            <person name="Xu J."/>
            <person name="Minx P."/>
            <person name="Pepin K.H."/>
            <person name="Johnson M."/>
            <person name="Bhonagiri V."/>
            <person name="Nash W.E."/>
            <person name="Mardis E.R."/>
            <person name="Wilson R.K."/>
        </authorList>
    </citation>
    <scope>NUCLEOTIDE SEQUENCE [LARGE SCALE GENOMIC DNA]</scope>
    <source>
        <strain evidence="9 10">ATCC 29176</strain>
    </source>
</reference>
<evidence type="ECO:0000256" key="4">
    <source>
        <dbReference type="ARBA" id="ARBA00022958"/>
    </source>
</evidence>
<reference evidence="9 10" key="1">
    <citation type="submission" date="2008-08" db="EMBL/GenBank/DDBJ databases">
        <title>Draft genome sequence of Ruminococcus lactaris ATCC 29176.</title>
        <authorList>
            <person name="Sudarsanam P."/>
            <person name="Ley R."/>
            <person name="Guruge J."/>
            <person name="Turnbaugh P.J."/>
            <person name="Mahowald M."/>
            <person name="Liep D."/>
            <person name="Gordon J."/>
        </authorList>
    </citation>
    <scope>NUCLEOTIDE SEQUENCE [LARGE SCALE GENOMIC DNA]</scope>
    <source>
        <strain evidence="9 10">ATCC 29176</strain>
    </source>
</reference>
<evidence type="ECO:0000259" key="7">
    <source>
        <dbReference type="PROSITE" id="PS51201"/>
    </source>
</evidence>
<evidence type="ECO:0000256" key="6">
    <source>
        <dbReference type="ARBA" id="ARBA00023065"/>
    </source>
</evidence>
<evidence type="ECO:0000256" key="5">
    <source>
        <dbReference type="ARBA" id="ARBA00023027"/>
    </source>
</evidence>
<dbReference type="Gene3D" id="3.30.70.1450">
    <property type="entry name" value="Regulator of K+ conductance, C-terminal domain"/>
    <property type="match status" value="2"/>
</dbReference>
<dbReference type="PANTHER" id="PTHR43833">
    <property type="entry name" value="POTASSIUM CHANNEL PROTEIN 2-RELATED-RELATED"/>
    <property type="match status" value="1"/>
</dbReference>
<comment type="caution">
    <text evidence="9">The sequence shown here is derived from an EMBL/GenBank/DDBJ whole genome shotgun (WGS) entry which is preliminary data.</text>
</comment>
<evidence type="ECO:0000256" key="2">
    <source>
        <dbReference type="ARBA" id="ARBA00022448"/>
    </source>
</evidence>
<keyword evidence="2" id="KW-0813">Transport</keyword>
<dbReference type="AlphaFoldDB" id="B5CN13"/>
<gene>
    <name evidence="9" type="ORF">RUMLAC_00859</name>
</gene>
<dbReference type="SUPFAM" id="SSF51735">
    <property type="entry name" value="NAD(P)-binding Rossmann-fold domains"/>
    <property type="match status" value="2"/>
</dbReference>
<dbReference type="EMBL" id="ABOU02000027">
    <property type="protein sequence ID" value="EDY33359.1"/>
    <property type="molecule type" value="Genomic_DNA"/>
</dbReference>
<dbReference type="NCBIfam" id="NF007033">
    <property type="entry name" value="PRK09496.1-5"/>
    <property type="match status" value="1"/>
</dbReference>
<dbReference type="Gene3D" id="3.40.50.720">
    <property type="entry name" value="NAD(P)-binding Rossmann-like Domain"/>
    <property type="match status" value="2"/>
</dbReference>
<evidence type="ECO:0000256" key="3">
    <source>
        <dbReference type="ARBA" id="ARBA00022538"/>
    </source>
</evidence>
<dbReference type="Proteomes" id="UP000003254">
    <property type="component" value="Unassembled WGS sequence"/>
</dbReference>
<evidence type="ECO:0000259" key="8">
    <source>
        <dbReference type="PROSITE" id="PS51202"/>
    </source>
</evidence>
<dbReference type="PROSITE" id="PS51201">
    <property type="entry name" value="RCK_N"/>
    <property type="match status" value="2"/>
</dbReference>
<keyword evidence="4" id="KW-0630">Potassium</keyword>
<name>B5CN13_9FIRM</name>
<dbReference type="SUPFAM" id="SSF116726">
    <property type="entry name" value="TrkA C-terminal domain-like"/>
    <property type="match status" value="2"/>
</dbReference>
<keyword evidence="3" id="KW-0633">Potassium transport</keyword>
<proteinExistence type="predicted"/>
<dbReference type="GO" id="GO:0015079">
    <property type="term" value="F:potassium ion transmembrane transporter activity"/>
    <property type="evidence" value="ECO:0007669"/>
    <property type="project" value="InterPro"/>
</dbReference>
<dbReference type="PROSITE" id="PS51202">
    <property type="entry name" value="RCK_C"/>
    <property type="match status" value="2"/>
</dbReference>
<keyword evidence="10" id="KW-1185">Reference proteome</keyword>
<feature type="domain" description="RCK C-terminal" evidence="8">
    <location>
        <begin position="404"/>
        <end position="484"/>
    </location>
</feature>
<accession>B5CN13</accession>
<feature type="domain" description="RCK N-terminal" evidence="7">
    <location>
        <begin position="32"/>
        <end position="156"/>
    </location>
</feature>
<feature type="domain" description="RCK C-terminal" evidence="8">
    <location>
        <begin position="172"/>
        <end position="255"/>
    </location>
</feature>
<dbReference type="NCBIfam" id="NF007039">
    <property type="entry name" value="PRK09496.3-2"/>
    <property type="match status" value="1"/>
</dbReference>
<dbReference type="NCBIfam" id="NF007041">
    <property type="entry name" value="PRK09496.3-4"/>
    <property type="match status" value="1"/>
</dbReference>
<dbReference type="Pfam" id="PF02080">
    <property type="entry name" value="TrkA_C"/>
    <property type="match status" value="2"/>
</dbReference>
<dbReference type="InterPro" id="IPR003148">
    <property type="entry name" value="RCK_N"/>
</dbReference>
<dbReference type="Pfam" id="PF02254">
    <property type="entry name" value="TrkA_N"/>
    <property type="match status" value="2"/>
</dbReference>
<keyword evidence="6" id="KW-0406">Ion transport</keyword>
<evidence type="ECO:0000256" key="1">
    <source>
        <dbReference type="ARBA" id="ARBA00017378"/>
    </source>
</evidence>
<evidence type="ECO:0000313" key="9">
    <source>
        <dbReference type="EMBL" id="EDY33359.1"/>
    </source>
</evidence>
<dbReference type="InterPro" id="IPR036291">
    <property type="entry name" value="NAD(P)-bd_dom_sf"/>
</dbReference>
<dbReference type="NCBIfam" id="NF007031">
    <property type="entry name" value="PRK09496.1-2"/>
    <property type="match status" value="1"/>
</dbReference>
<dbReference type="InterPro" id="IPR006036">
    <property type="entry name" value="K_uptake_TrkA"/>
</dbReference>
<dbReference type="NCBIfam" id="NF007032">
    <property type="entry name" value="PRK09496.1-4"/>
    <property type="match status" value="1"/>
</dbReference>
<protein>
    <recommendedName>
        <fullName evidence="1">Trk system potassium uptake protein TrkA</fullName>
    </recommendedName>
</protein>
<dbReference type="PRINTS" id="PR00335">
    <property type="entry name" value="KUPTAKETRKA"/>
</dbReference>
<dbReference type="eggNOG" id="COG0569">
    <property type="taxonomic scope" value="Bacteria"/>
</dbReference>
<organism evidence="9 10">
    <name type="scientific">[Ruminococcus] lactaris ATCC 29176</name>
    <dbReference type="NCBI Taxonomy" id="471875"/>
    <lineage>
        <taxon>Bacteria</taxon>
        <taxon>Bacillati</taxon>
        <taxon>Bacillota</taxon>
        <taxon>Clostridia</taxon>
        <taxon>Lachnospirales</taxon>
        <taxon>Lachnospiraceae</taxon>
        <taxon>Mediterraneibacter</taxon>
    </lineage>
</organism>
<feature type="domain" description="RCK N-terminal" evidence="7">
    <location>
        <begin position="260"/>
        <end position="377"/>
    </location>
</feature>
<dbReference type="InterPro" id="IPR006037">
    <property type="entry name" value="RCK_C"/>
</dbReference>
<sequence length="484" mass="54130">MYFQYKGAIIALFTAREMCSRQEKWDNIEGKEMKIIIIGDGKVGYKLARQLSTEKYDVVLIDSDEKKLRFATDHLDIACVAGNGADAEVLKQADIAHADLAIACTSEDECNMLSCLIARKLGARHTIARVRNPIYYRQIGLLKEDLHLSMAVNPELIVADEISRLLIFPDASQIETFVKGRMELLELPVSANGVLEGMRLSDMYRKFQIRLLVCAVERGEDVRIPDGEYVLKAGDRLHIAASHKDLERFFKANGKRREKIKKVIICGGGRVGYYLAAQLSTLGMQVKIIEENARRCEELCELLPKATIINGDATDHDLLVEEGVEEADAFVALTGMDEENIILSLYAKSQNVDKIVAKVNEDRRARMVEEFGIDSIVSVKTATADAIMSYVRARKNSQASANIETMYQLVDDKVEALEFIIKSATEYTGIPLKDLALKPNNLIVCIGRKRQIILPSGEDCIEVGDSVVVITMEKHIEDIRDIMI</sequence>
<dbReference type="PANTHER" id="PTHR43833:SF5">
    <property type="entry name" value="TRK SYSTEM POTASSIUM UPTAKE PROTEIN TRKA"/>
    <property type="match status" value="1"/>
</dbReference>